<dbReference type="PROSITE" id="PS50026">
    <property type="entry name" value="EGF_3"/>
    <property type="match status" value="1"/>
</dbReference>
<dbReference type="PROSITE" id="PS01187">
    <property type="entry name" value="EGF_CA"/>
    <property type="match status" value="1"/>
</dbReference>
<dbReference type="Gene3D" id="2.10.25.10">
    <property type="entry name" value="Laminin"/>
    <property type="match status" value="1"/>
</dbReference>
<protein>
    <submittedName>
        <fullName evidence="5">FAT4-like protein</fullName>
    </submittedName>
</protein>
<evidence type="ECO:0000313" key="5">
    <source>
        <dbReference type="EMBL" id="WAR04751.1"/>
    </source>
</evidence>
<keyword evidence="2 3" id="KW-1015">Disulfide bond</keyword>
<dbReference type="CDD" id="cd00054">
    <property type="entry name" value="EGF_CA"/>
    <property type="match status" value="1"/>
</dbReference>
<reference evidence="5" key="1">
    <citation type="submission" date="2022-11" db="EMBL/GenBank/DDBJ databases">
        <title>Centuries of genome instability and evolution in soft-shell clam transmissible cancer (bioRxiv).</title>
        <authorList>
            <person name="Hart S.F.M."/>
            <person name="Yonemitsu M.A."/>
            <person name="Giersch R.M."/>
            <person name="Beal B.F."/>
            <person name="Arriagada G."/>
            <person name="Davis B.W."/>
            <person name="Ostrander E.A."/>
            <person name="Goff S.P."/>
            <person name="Metzger M.J."/>
        </authorList>
    </citation>
    <scope>NUCLEOTIDE SEQUENCE</scope>
    <source>
        <strain evidence="5">MELC-2E11</strain>
        <tissue evidence="5">Siphon/mantle</tissue>
    </source>
</reference>
<dbReference type="EMBL" id="CP111016">
    <property type="protein sequence ID" value="WAR04751.1"/>
    <property type="molecule type" value="Genomic_DNA"/>
</dbReference>
<dbReference type="InterPro" id="IPR049883">
    <property type="entry name" value="NOTCH1_EGF-like"/>
</dbReference>
<dbReference type="Gene3D" id="2.170.300.10">
    <property type="entry name" value="Tie2 ligand-binding domain superfamily"/>
    <property type="match status" value="1"/>
</dbReference>
<gene>
    <name evidence="5" type="ORF">MAR_020120</name>
</gene>
<evidence type="ECO:0000256" key="3">
    <source>
        <dbReference type="PROSITE-ProRule" id="PRU00076"/>
    </source>
</evidence>
<name>A0ABY7EC79_MYAAR</name>
<dbReference type="Pfam" id="PF07645">
    <property type="entry name" value="EGF_CA"/>
    <property type="match status" value="1"/>
</dbReference>
<dbReference type="SMART" id="SM00179">
    <property type="entry name" value="EGF_CA"/>
    <property type="match status" value="1"/>
</dbReference>
<dbReference type="Proteomes" id="UP001164746">
    <property type="component" value="Chromosome 5"/>
</dbReference>
<organism evidence="5 6">
    <name type="scientific">Mya arenaria</name>
    <name type="common">Soft-shell clam</name>
    <dbReference type="NCBI Taxonomy" id="6604"/>
    <lineage>
        <taxon>Eukaryota</taxon>
        <taxon>Metazoa</taxon>
        <taxon>Spiralia</taxon>
        <taxon>Lophotrochozoa</taxon>
        <taxon>Mollusca</taxon>
        <taxon>Bivalvia</taxon>
        <taxon>Autobranchia</taxon>
        <taxon>Heteroconchia</taxon>
        <taxon>Euheterodonta</taxon>
        <taxon>Imparidentia</taxon>
        <taxon>Neoheterodontei</taxon>
        <taxon>Myida</taxon>
        <taxon>Myoidea</taxon>
        <taxon>Myidae</taxon>
        <taxon>Mya</taxon>
    </lineage>
</organism>
<proteinExistence type="predicted"/>
<dbReference type="PROSITE" id="PS01186">
    <property type="entry name" value="EGF_2"/>
    <property type="match status" value="1"/>
</dbReference>
<evidence type="ECO:0000313" key="6">
    <source>
        <dbReference type="Proteomes" id="UP001164746"/>
    </source>
</evidence>
<dbReference type="InterPro" id="IPR000742">
    <property type="entry name" value="EGF"/>
</dbReference>
<dbReference type="InterPro" id="IPR001881">
    <property type="entry name" value="EGF-like_Ca-bd_dom"/>
</dbReference>
<dbReference type="PROSITE" id="PS00010">
    <property type="entry name" value="ASX_HYDROXYL"/>
    <property type="match status" value="1"/>
</dbReference>
<evidence type="ECO:0000256" key="2">
    <source>
        <dbReference type="ARBA" id="ARBA00023157"/>
    </source>
</evidence>
<sequence length="128" mass="13968">MTVYDSLLISSKLIRFESACTGNTFGDNCTSSCSCVHENTNVTSQSCNRVTGICECNEFWNGSRCEVDIDECAMETNPCPLASNKYCHNTKGGFNCSCLLGFTEEGEDCVETGLKCDVCLCRLIVPIN</sequence>
<keyword evidence="1 3" id="KW-0245">EGF-like domain</keyword>
<dbReference type="InterPro" id="IPR018097">
    <property type="entry name" value="EGF_Ca-bd_CS"/>
</dbReference>
<accession>A0ABY7EC79</accession>
<dbReference type="SUPFAM" id="SSF57196">
    <property type="entry name" value="EGF/Laminin"/>
    <property type="match status" value="1"/>
</dbReference>
<dbReference type="InterPro" id="IPR000152">
    <property type="entry name" value="EGF-type_Asp/Asn_hydroxyl_site"/>
</dbReference>
<comment type="caution">
    <text evidence="3">Lacks conserved residue(s) required for the propagation of feature annotation.</text>
</comment>
<keyword evidence="6" id="KW-1185">Reference proteome</keyword>
<evidence type="ECO:0000259" key="4">
    <source>
        <dbReference type="PROSITE" id="PS50026"/>
    </source>
</evidence>
<evidence type="ECO:0000256" key="1">
    <source>
        <dbReference type="ARBA" id="ARBA00022536"/>
    </source>
</evidence>
<feature type="disulfide bond" evidence="3">
    <location>
        <begin position="79"/>
        <end position="96"/>
    </location>
</feature>
<feature type="domain" description="EGF-like" evidence="4">
    <location>
        <begin position="68"/>
        <end position="110"/>
    </location>
</feature>